<protein>
    <submittedName>
        <fullName evidence="1">Uncharacterized protein</fullName>
    </submittedName>
</protein>
<accession>A0A916JGW1</accession>
<name>A0A916JGW1_9BACT</name>
<dbReference type="Proteomes" id="UP000680038">
    <property type="component" value="Unassembled WGS sequence"/>
</dbReference>
<comment type="caution">
    <text evidence="1">The sequence shown here is derived from an EMBL/GenBank/DDBJ whole genome shotgun (WGS) entry which is preliminary data.</text>
</comment>
<keyword evidence="2" id="KW-1185">Reference proteome</keyword>
<sequence length="41" mass="4473">MAERTSFLLERMALSFARYGNKGSVIGQIKTVVNSEGLIGQ</sequence>
<evidence type="ECO:0000313" key="2">
    <source>
        <dbReference type="Proteomes" id="UP000680038"/>
    </source>
</evidence>
<gene>
    <name evidence="1" type="ORF">DYBT9275_05439</name>
</gene>
<evidence type="ECO:0000313" key="1">
    <source>
        <dbReference type="EMBL" id="CAG5015905.1"/>
    </source>
</evidence>
<dbReference type="AlphaFoldDB" id="A0A916JGW1"/>
<organism evidence="1 2">
    <name type="scientific">Dyadobacter helix</name>
    <dbReference type="NCBI Taxonomy" id="2822344"/>
    <lineage>
        <taxon>Bacteria</taxon>
        <taxon>Pseudomonadati</taxon>
        <taxon>Bacteroidota</taxon>
        <taxon>Cytophagia</taxon>
        <taxon>Cytophagales</taxon>
        <taxon>Spirosomataceae</taxon>
        <taxon>Dyadobacter</taxon>
    </lineage>
</organism>
<reference evidence="1" key="1">
    <citation type="submission" date="2021-04" db="EMBL/GenBank/DDBJ databases">
        <authorList>
            <person name="Rodrigo-Torres L."/>
            <person name="Arahal R. D."/>
            <person name="Lucena T."/>
        </authorList>
    </citation>
    <scope>NUCLEOTIDE SEQUENCE</scope>
    <source>
        <strain evidence="1">CECT 9275</strain>
    </source>
</reference>
<dbReference type="EMBL" id="CAJRAF010000004">
    <property type="protein sequence ID" value="CAG5015905.1"/>
    <property type="molecule type" value="Genomic_DNA"/>
</dbReference>
<proteinExistence type="predicted"/>